<reference evidence="6 7" key="1">
    <citation type="submission" date="2023-12" db="EMBL/GenBank/DDBJ databases">
        <title>Denitrificimonas halotolerans sp. nov.,a novel species isolated from landfill leachate.</title>
        <authorList>
            <person name="Wang S."/>
        </authorList>
    </citation>
    <scope>NUCLEOTIDE SEQUENCE [LARGE SCALE GENOMIC DNA]</scope>
    <source>
        <strain evidence="6 7">JX-1</strain>
    </source>
</reference>
<dbReference type="Gene3D" id="3.40.30.10">
    <property type="entry name" value="Glutaredoxin"/>
    <property type="match status" value="1"/>
</dbReference>
<dbReference type="Pfam" id="PF00578">
    <property type="entry name" value="AhpC-TSA"/>
    <property type="match status" value="1"/>
</dbReference>
<dbReference type="PROSITE" id="PS51352">
    <property type="entry name" value="THIOREDOXIN_2"/>
    <property type="match status" value="1"/>
</dbReference>
<dbReference type="InterPro" id="IPR017937">
    <property type="entry name" value="Thioredoxin_CS"/>
</dbReference>
<dbReference type="InterPro" id="IPR050553">
    <property type="entry name" value="Thioredoxin_ResA/DsbE_sf"/>
</dbReference>
<feature type="domain" description="Thioredoxin" evidence="5">
    <location>
        <begin position="11"/>
        <end position="151"/>
    </location>
</feature>
<gene>
    <name evidence="6" type="ORF">TOI97_03530</name>
</gene>
<proteinExistence type="predicted"/>
<keyword evidence="3" id="KW-1015">Disulfide bond</keyword>
<dbReference type="PANTHER" id="PTHR42852:SF6">
    <property type="entry name" value="THIOL:DISULFIDE INTERCHANGE PROTEIN DSBE"/>
    <property type="match status" value="1"/>
</dbReference>
<comment type="subcellular location">
    <subcellularLocation>
        <location evidence="1">Cell envelope</location>
    </subcellularLocation>
</comment>
<evidence type="ECO:0000256" key="1">
    <source>
        <dbReference type="ARBA" id="ARBA00004196"/>
    </source>
</evidence>
<dbReference type="Proteomes" id="UP001294570">
    <property type="component" value="Unassembled WGS sequence"/>
</dbReference>
<sequence length="154" mass="17061">MKKYLFLIVLTILTACGQSDSLGIDQHGVPVSEALLADQWLVINYWAVWCAPCRNEIPELNALHHRLSDKGVRVFGVNYDQLQGEALQADSQRLGIAFPVLAKDPAQRFALPTVHGLPVSYIVNPEGVWVRKLEGEQTLDSILQVLSDEGWSAP</sequence>
<accession>A0ABU5GNX7</accession>
<dbReference type="EMBL" id="JAXIVU010000003">
    <property type="protein sequence ID" value="MDY7218648.1"/>
    <property type="molecule type" value="Genomic_DNA"/>
</dbReference>
<dbReference type="InterPro" id="IPR036249">
    <property type="entry name" value="Thioredoxin-like_sf"/>
</dbReference>
<organism evidence="6 7">
    <name type="scientific">Denitrificimonas halotolerans</name>
    <dbReference type="NCBI Taxonomy" id="3098930"/>
    <lineage>
        <taxon>Bacteria</taxon>
        <taxon>Pseudomonadati</taxon>
        <taxon>Pseudomonadota</taxon>
        <taxon>Gammaproteobacteria</taxon>
        <taxon>Pseudomonadales</taxon>
        <taxon>Pseudomonadaceae</taxon>
        <taxon>Denitrificimonas</taxon>
    </lineage>
</organism>
<name>A0ABU5GNX7_9GAMM</name>
<dbReference type="RefSeq" id="WP_321552747.1">
    <property type="nucleotide sequence ID" value="NZ_JAXIVU010000003.1"/>
</dbReference>
<dbReference type="PROSITE" id="PS00194">
    <property type="entry name" value="THIOREDOXIN_1"/>
    <property type="match status" value="1"/>
</dbReference>
<dbReference type="SUPFAM" id="SSF52833">
    <property type="entry name" value="Thioredoxin-like"/>
    <property type="match status" value="1"/>
</dbReference>
<keyword evidence="4" id="KW-0676">Redox-active center</keyword>
<dbReference type="PROSITE" id="PS51257">
    <property type="entry name" value="PROKAR_LIPOPROTEIN"/>
    <property type="match status" value="1"/>
</dbReference>
<dbReference type="PANTHER" id="PTHR42852">
    <property type="entry name" value="THIOL:DISULFIDE INTERCHANGE PROTEIN DSBE"/>
    <property type="match status" value="1"/>
</dbReference>
<dbReference type="InterPro" id="IPR013766">
    <property type="entry name" value="Thioredoxin_domain"/>
</dbReference>
<comment type="caution">
    <text evidence="6">The sequence shown here is derived from an EMBL/GenBank/DDBJ whole genome shotgun (WGS) entry which is preliminary data.</text>
</comment>
<evidence type="ECO:0000256" key="4">
    <source>
        <dbReference type="ARBA" id="ARBA00023284"/>
    </source>
</evidence>
<evidence type="ECO:0000256" key="3">
    <source>
        <dbReference type="ARBA" id="ARBA00023157"/>
    </source>
</evidence>
<protein>
    <submittedName>
        <fullName evidence="6">TlpA disulfide reductase family protein</fullName>
    </submittedName>
</protein>
<evidence type="ECO:0000313" key="6">
    <source>
        <dbReference type="EMBL" id="MDY7218648.1"/>
    </source>
</evidence>
<dbReference type="CDD" id="cd02966">
    <property type="entry name" value="TlpA_like_family"/>
    <property type="match status" value="1"/>
</dbReference>
<evidence type="ECO:0000313" key="7">
    <source>
        <dbReference type="Proteomes" id="UP001294570"/>
    </source>
</evidence>
<dbReference type="InterPro" id="IPR000866">
    <property type="entry name" value="AhpC/TSA"/>
</dbReference>
<keyword evidence="7" id="KW-1185">Reference proteome</keyword>
<keyword evidence="2" id="KW-0201">Cytochrome c-type biogenesis</keyword>
<evidence type="ECO:0000256" key="2">
    <source>
        <dbReference type="ARBA" id="ARBA00022748"/>
    </source>
</evidence>
<evidence type="ECO:0000259" key="5">
    <source>
        <dbReference type="PROSITE" id="PS51352"/>
    </source>
</evidence>